<evidence type="ECO:0000313" key="2">
    <source>
        <dbReference type="Proteomes" id="UP000092993"/>
    </source>
</evidence>
<dbReference type="EMBL" id="LUGG01000023">
    <property type="protein sequence ID" value="OBZ67570.1"/>
    <property type="molecule type" value="Genomic_DNA"/>
</dbReference>
<protein>
    <submittedName>
        <fullName evidence="1">Uncharacterized protein</fullName>
    </submittedName>
</protein>
<keyword evidence="2" id="KW-1185">Reference proteome</keyword>
<proteinExistence type="predicted"/>
<organism evidence="1 2">
    <name type="scientific">Grifola frondosa</name>
    <name type="common">Maitake</name>
    <name type="synonym">Polyporus frondosus</name>
    <dbReference type="NCBI Taxonomy" id="5627"/>
    <lineage>
        <taxon>Eukaryota</taxon>
        <taxon>Fungi</taxon>
        <taxon>Dikarya</taxon>
        <taxon>Basidiomycota</taxon>
        <taxon>Agaricomycotina</taxon>
        <taxon>Agaricomycetes</taxon>
        <taxon>Polyporales</taxon>
        <taxon>Grifolaceae</taxon>
        <taxon>Grifola</taxon>
    </lineage>
</organism>
<accession>A0A1C7LSC8</accession>
<reference evidence="1 2" key="1">
    <citation type="submission" date="2016-03" db="EMBL/GenBank/DDBJ databases">
        <title>Whole genome sequencing of Grifola frondosa 9006-11.</title>
        <authorList>
            <person name="Min B."/>
            <person name="Park H."/>
            <person name="Kim J.-G."/>
            <person name="Cho H."/>
            <person name="Oh Y.-L."/>
            <person name="Kong W.-S."/>
            <person name="Choi I.-G."/>
        </authorList>
    </citation>
    <scope>NUCLEOTIDE SEQUENCE [LARGE SCALE GENOMIC DNA]</scope>
    <source>
        <strain evidence="1 2">9006-11</strain>
    </source>
</reference>
<name>A0A1C7LSC8_GRIFR</name>
<sequence>MTDAMHSASKPLQVPATFAQWRHLRDLRCRPVLSTVQVPTSTHAVLFDGTAFNAFRLFPNALWLDICRKHRH</sequence>
<comment type="caution">
    <text evidence="1">The sequence shown here is derived from an EMBL/GenBank/DDBJ whole genome shotgun (WGS) entry which is preliminary data.</text>
</comment>
<gene>
    <name evidence="1" type="ORF">A0H81_12094</name>
</gene>
<evidence type="ECO:0000313" key="1">
    <source>
        <dbReference type="EMBL" id="OBZ67570.1"/>
    </source>
</evidence>
<dbReference type="AlphaFoldDB" id="A0A1C7LSC8"/>
<dbReference type="Proteomes" id="UP000092993">
    <property type="component" value="Unassembled WGS sequence"/>
</dbReference>